<protein>
    <submittedName>
        <fullName evidence="1">Heme-binding protein</fullName>
    </submittedName>
</protein>
<gene>
    <name evidence="1" type="ORF">GR212_23045</name>
</gene>
<dbReference type="Proteomes" id="UP000483035">
    <property type="component" value="Unassembled WGS sequence"/>
</dbReference>
<dbReference type="InterPro" id="IPR005624">
    <property type="entry name" value="PduO/GlcC-like"/>
</dbReference>
<evidence type="ECO:0000313" key="1">
    <source>
        <dbReference type="EMBL" id="NEI72460.1"/>
    </source>
</evidence>
<dbReference type="AlphaFoldDB" id="A0A6L9UEK7"/>
<dbReference type="Gene3D" id="3.30.450.150">
    <property type="entry name" value="Haem-degrading domain"/>
    <property type="match status" value="1"/>
</dbReference>
<dbReference type="PANTHER" id="PTHR34309:SF10">
    <property type="entry name" value="SLR1406 PROTEIN"/>
    <property type="match status" value="1"/>
</dbReference>
<sequence>MDEINYDDVRAAIEVTRSKAQEIGRAFSMAILDSGRNLIAFARLPGAPLGTIEAAQGKAYAAASLGMATQDIDPLVQPGAALYGMPQAHHHPFITFGGGIPFRRGGRLCGAVGVSGGSLDEDIAMATAAVRSLEQAD</sequence>
<name>A0A6L9UEK7_9HYPH</name>
<dbReference type="InterPro" id="IPR052517">
    <property type="entry name" value="GlcG_carb_metab_protein"/>
</dbReference>
<comment type="caution">
    <text evidence="1">The sequence shown here is derived from an EMBL/GenBank/DDBJ whole genome shotgun (WGS) entry which is preliminary data.</text>
</comment>
<proteinExistence type="predicted"/>
<evidence type="ECO:0000313" key="2">
    <source>
        <dbReference type="Proteomes" id="UP000483035"/>
    </source>
</evidence>
<reference evidence="1 2" key="1">
    <citation type="submission" date="2019-12" db="EMBL/GenBank/DDBJ databases">
        <title>Rhizobium genotypes associated with high levels of biological nitrogen fixation by grain legumes in a temperate-maritime cropping system.</title>
        <authorList>
            <person name="Maluk M."/>
            <person name="Francesc Ferrando Molina F."/>
            <person name="Lopez Del Egido L."/>
            <person name="Lafos M."/>
            <person name="Langarica-Fuentes A."/>
            <person name="Gebre Yohannes G."/>
            <person name="Young M.W."/>
            <person name="Martin P."/>
            <person name="Gantlett R."/>
            <person name="Kenicer G."/>
            <person name="Hawes C."/>
            <person name="Begg G.S."/>
            <person name="Quilliam R.S."/>
            <person name="Squire G.R."/>
            <person name="Poole P.S."/>
            <person name="Young P.W."/>
            <person name="Iannetta P.M."/>
            <person name="James E.K."/>
        </authorList>
    </citation>
    <scope>NUCLEOTIDE SEQUENCE [LARGE SCALE GENOMIC DNA]</scope>
    <source>
        <strain evidence="1 2">JHI1118</strain>
    </source>
</reference>
<dbReference type="InterPro" id="IPR038084">
    <property type="entry name" value="PduO/GlcC-like_sf"/>
</dbReference>
<dbReference type="EMBL" id="WUEY01000012">
    <property type="protein sequence ID" value="NEI72460.1"/>
    <property type="molecule type" value="Genomic_DNA"/>
</dbReference>
<dbReference type="SUPFAM" id="SSF143744">
    <property type="entry name" value="GlcG-like"/>
    <property type="match status" value="1"/>
</dbReference>
<accession>A0A6L9UEK7</accession>
<dbReference type="Pfam" id="PF03928">
    <property type="entry name" value="HbpS-like"/>
    <property type="match status" value="1"/>
</dbReference>
<dbReference type="PANTHER" id="PTHR34309">
    <property type="entry name" value="SLR1406 PROTEIN"/>
    <property type="match status" value="1"/>
</dbReference>
<dbReference type="RefSeq" id="WP_163989884.1">
    <property type="nucleotide sequence ID" value="NZ_WUEY01000012.1"/>
</dbReference>
<organism evidence="1 2">
    <name type="scientific">Rhizobium lusitanum</name>
    <dbReference type="NCBI Taxonomy" id="293958"/>
    <lineage>
        <taxon>Bacteria</taxon>
        <taxon>Pseudomonadati</taxon>
        <taxon>Pseudomonadota</taxon>
        <taxon>Alphaproteobacteria</taxon>
        <taxon>Hyphomicrobiales</taxon>
        <taxon>Rhizobiaceae</taxon>
        <taxon>Rhizobium/Agrobacterium group</taxon>
        <taxon>Rhizobium</taxon>
    </lineage>
</organism>